<evidence type="ECO:0000313" key="5">
    <source>
        <dbReference type="Proteomes" id="UP001595821"/>
    </source>
</evidence>
<evidence type="ECO:0000256" key="1">
    <source>
        <dbReference type="ARBA" id="ARBA00022723"/>
    </source>
</evidence>
<dbReference type="PANTHER" id="PTHR35848">
    <property type="entry name" value="OXALATE-BINDING PROTEIN"/>
    <property type="match status" value="1"/>
</dbReference>
<dbReference type="EMBL" id="JBHSDJ010000016">
    <property type="protein sequence ID" value="MFC4246774.1"/>
    <property type="molecule type" value="Genomic_DNA"/>
</dbReference>
<feature type="compositionally biased region" description="Basic and acidic residues" evidence="2">
    <location>
        <begin position="81"/>
        <end position="93"/>
    </location>
</feature>
<name>A0ABD5NYH2_9EURY</name>
<accession>A0ABD5NYH2</accession>
<feature type="domain" description="Cupin type-2" evidence="3">
    <location>
        <begin position="33"/>
        <end position="96"/>
    </location>
</feature>
<feature type="region of interest" description="Disordered" evidence="2">
    <location>
        <begin position="75"/>
        <end position="113"/>
    </location>
</feature>
<comment type="caution">
    <text evidence="4">The sequence shown here is derived from an EMBL/GenBank/DDBJ whole genome shotgun (WGS) entry which is preliminary data.</text>
</comment>
<sequence>MDRVSTGDTTFDEVAEGVYLADLATGRRACVKYWRIESGATLPVHRHDNEQIGYVLDGTLVALVEGEEVTLSPGDCYRFPSGERHGAENRSDEPAIGIGVLAPPREQPDWRET</sequence>
<dbReference type="Proteomes" id="UP001595821">
    <property type="component" value="Unassembled WGS sequence"/>
</dbReference>
<dbReference type="CDD" id="cd02238">
    <property type="entry name" value="cupin_KdgF"/>
    <property type="match status" value="1"/>
</dbReference>
<protein>
    <submittedName>
        <fullName evidence="4">Cupin domain-containing protein</fullName>
    </submittedName>
</protein>
<dbReference type="InterPro" id="IPR011051">
    <property type="entry name" value="RmlC_Cupin_sf"/>
</dbReference>
<dbReference type="AlphaFoldDB" id="A0ABD5NYH2"/>
<gene>
    <name evidence="4" type="ORF">ACFOZ7_07145</name>
</gene>
<dbReference type="SUPFAM" id="SSF51182">
    <property type="entry name" value="RmlC-like cupins"/>
    <property type="match status" value="1"/>
</dbReference>
<evidence type="ECO:0000256" key="2">
    <source>
        <dbReference type="SAM" id="MobiDB-lite"/>
    </source>
</evidence>
<dbReference type="InterPro" id="IPR014710">
    <property type="entry name" value="RmlC-like_jellyroll"/>
</dbReference>
<dbReference type="Pfam" id="PF07883">
    <property type="entry name" value="Cupin_2"/>
    <property type="match status" value="1"/>
</dbReference>
<dbReference type="GO" id="GO:0046872">
    <property type="term" value="F:metal ion binding"/>
    <property type="evidence" value="ECO:0007669"/>
    <property type="project" value="UniProtKB-KW"/>
</dbReference>
<organism evidence="4 5">
    <name type="scientific">Natribaculum luteum</name>
    <dbReference type="NCBI Taxonomy" id="1586232"/>
    <lineage>
        <taxon>Archaea</taxon>
        <taxon>Methanobacteriati</taxon>
        <taxon>Methanobacteriota</taxon>
        <taxon>Stenosarchaea group</taxon>
        <taxon>Halobacteria</taxon>
        <taxon>Halobacteriales</taxon>
        <taxon>Natrialbaceae</taxon>
        <taxon>Natribaculum</taxon>
    </lineage>
</organism>
<proteinExistence type="predicted"/>
<dbReference type="Gene3D" id="2.60.120.10">
    <property type="entry name" value="Jelly Rolls"/>
    <property type="match status" value="1"/>
</dbReference>
<reference evidence="4 5" key="1">
    <citation type="journal article" date="2014" name="Int. J. Syst. Evol. Microbiol.">
        <title>Complete genome sequence of Corynebacterium casei LMG S-19264T (=DSM 44701T), isolated from a smear-ripened cheese.</title>
        <authorList>
            <consortium name="US DOE Joint Genome Institute (JGI-PGF)"/>
            <person name="Walter F."/>
            <person name="Albersmeier A."/>
            <person name="Kalinowski J."/>
            <person name="Ruckert C."/>
        </authorList>
    </citation>
    <scope>NUCLEOTIDE SEQUENCE [LARGE SCALE GENOMIC DNA]</scope>
    <source>
        <strain evidence="4 5">IBRC-M 10912</strain>
    </source>
</reference>
<evidence type="ECO:0000313" key="4">
    <source>
        <dbReference type="EMBL" id="MFC4246774.1"/>
    </source>
</evidence>
<keyword evidence="1" id="KW-0479">Metal-binding</keyword>
<dbReference type="InterPro" id="IPR051610">
    <property type="entry name" value="GPI/OXD"/>
</dbReference>
<dbReference type="InterPro" id="IPR013096">
    <property type="entry name" value="Cupin_2"/>
</dbReference>
<dbReference type="GeneID" id="71854282"/>
<evidence type="ECO:0000259" key="3">
    <source>
        <dbReference type="Pfam" id="PF07883"/>
    </source>
</evidence>
<dbReference type="RefSeq" id="WP_246966369.1">
    <property type="nucleotide sequence ID" value="NZ_CP095397.1"/>
</dbReference>